<gene>
    <name evidence="11" type="ORF">SAMN02745163_00963</name>
</gene>
<evidence type="ECO:0000256" key="8">
    <source>
        <dbReference type="ARBA" id="ARBA00022909"/>
    </source>
</evidence>
<evidence type="ECO:0000256" key="6">
    <source>
        <dbReference type="ARBA" id="ARBA00022777"/>
    </source>
</evidence>
<dbReference type="NCBIfam" id="TIGR01498">
    <property type="entry name" value="folK"/>
    <property type="match status" value="1"/>
</dbReference>
<keyword evidence="6 11" id="KW-0418">Kinase</keyword>
<dbReference type="PANTHER" id="PTHR43071:SF1">
    <property type="entry name" value="2-AMINO-4-HYDROXY-6-HYDROXYMETHYLDIHYDROPTERIDINE PYROPHOSPHOKINASE"/>
    <property type="match status" value="1"/>
</dbReference>
<name>A0A1M6EW66_9CLOT</name>
<dbReference type="EC" id="2.7.6.3" evidence="9"/>
<keyword evidence="12" id="KW-1185">Reference proteome</keyword>
<dbReference type="EMBL" id="FQZB01000005">
    <property type="protein sequence ID" value="SHI89685.1"/>
    <property type="molecule type" value="Genomic_DNA"/>
</dbReference>
<evidence type="ECO:0000256" key="3">
    <source>
        <dbReference type="ARBA" id="ARBA00009640"/>
    </source>
</evidence>
<dbReference type="UniPathway" id="UPA00077">
    <property type="reaction ID" value="UER00154"/>
</dbReference>
<comment type="similarity">
    <text evidence="3">In the N-terminal section; belongs to the DHNA family.</text>
</comment>
<dbReference type="SMART" id="SM00905">
    <property type="entry name" value="FolB"/>
    <property type="match status" value="1"/>
</dbReference>
<evidence type="ECO:0000256" key="2">
    <source>
        <dbReference type="ARBA" id="ARBA00005051"/>
    </source>
</evidence>
<comment type="pathway">
    <text evidence="9">Cofactor biosynthesis; tetrahydrofolate biosynthesis; 2-amino-4-hydroxy-6-hydroxymethyl-7,8-dihydropteridine diphosphate from 7,8-dihydroneopterin triphosphate: step 3/4.</text>
</comment>
<dbReference type="Gene3D" id="3.30.70.560">
    <property type="entry name" value="7,8-Dihydro-6-hydroxymethylpterin-pyrophosphokinase HPPK"/>
    <property type="match status" value="1"/>
</dbReference>
<dbReference type="CDD" id="cd00534">
    <property type="entry name" value="DHNA_DHNTPE"/>
    <property type="match status" value="1"/>
</dbReference>
<comment type="catalytic activity">
    <reaction evidence="9">
        <text>7,8-dihydroneopterin = 6-hydroxymethyl-7,8-dihydropterin + glycolaldehyde</text>
        <dbReference type="Rhea" id="RHEA:10540"/>
        <dbReference type="ChEBI" id="CHEBI:17001"/>
        <dbReference type="ChEBI" id="CHEBI:17071"/>
        <dbReference type="ChEBI" id="CHEBI:44841"/>
        <dbReference type="EC" id="4.1.2.25"/>
    </reaction>
</comment>
<dbReference type="InterPro" id="IPR000550">
    <property type="entry name" value="Hppk"/>
</dbReference>
<dbReference type="NCBIfam" id="TIGR00525">
    <property type="entry name" value="folB"/>
    <property type="match status" value="1"/>
</dbReference>
<dbReference type="EC" id="4.1.2.25" evidence="9"/>
<dbReference type="GO" id="GO:0005524">
    <property type="term" value="F:ATP binding"/>
    <property type="evidence" value="ECO:0007669"/>
    <property type="project" value="UniProtKB-KW"/>
</dbReference>
<reference evidence="11 12" key="1">
    <citation type="submission" date="2016-11" db="EMBL/GenBank/DDBJ databases">
        <authorList>
            <person name="Jaros S."/>
            <person name="Januszkiewicz K."/>
            <person name="Wedrychowicz H."/>
        </authorList>
    </citation>
    <scope>NUCLEOTIDE SEQUENCE [LARGE SCALE GENOMIC DNA]</scope>
    <source>
        <strain evidence="11 12">DSM 21758</strain>
    </source>
</reference>
<dbReference type="Gene3D" id="3.30.1130.10">
    <property type="match status" value="1"/>
</dbReference>
<keyword evidence="5" id="KW-0547">Nucleotide-binding</keyword>
<dbReference type="GO" id="GO:0046656">
    <property type="term" value="P:folic acid biosynthetic process"/>
    <property type="evidence" value="ECO:0007669"/>
    <property type="project" value="UniProtKB-UniRule"/>
</dbReference>
<accession>A0A1M6EW66</accession>
<dbReference type="InterPro" id="IPR006156">
    <property type="entry name" value="Dihydroneopterin_aldolase"/>
</dbReference>
<comment type="similarity">
    <text evidence="9">Belongs to the DHNA family.</text>
</comment>
<dbReference type="Pfam" id="PF02152">
    <property type="entry name" value="FolB"/>
    <property type="match status" value="1"/>
</dbReference>
<dbReference type="InterPro" id="IPR043133">
    <property type="entry name" value="GTP-CH-I_C/QueF"/>
</dbReference>
<dbReference type="SUPFAM" id="SSF55083">
    <property type="entry name" value="6-hydroxymethyl-7,8-dihydropterin pyrophosphokinase, HPPK"/>
    <property type="match status" value="1"/>
</dbReference>
<keyword evidence="9" id="KW-0456">Lyase</keyword>
<dbReference type="Pfam" id="PF01288">
    <property type="entry name" value="HPPK"/>
    <property type="match status" value="1"/>
</dbReference>
<evidence type="ECO:0000256" key="5">
    <source>
        <dbReference type="ARBA" id="ARBA00022741"/>
    </source>
</evidence>
<dbReference type="GO" id="GO:0046654">
    <property type="term" value="P:tetrahydrofolate biosynthetic process"/>
    <property type="evidence" value="ECO:0007669"/>
    <property type="project" value="UniProtKB-UniRule"/>
</dbReference>
<comment type="catalytic activity">
    <reaction evidence="1">
        <text>6-hydroxymethyl-7,8-dihydropterin + ATP = (7,8-dihydropterin-6-yl)methyl diphosphate + AMP + H(+)</text>
        <dbReference type="Rhea" id="RHEA:11412"/>
        <dbReference type="ChEBI" id="CHEBI:15378"/>
        <dbReference type="ChEBI" id="CHEBI:30616"/>
        <dbReference type="ChEBI" id="CHEBI:44841"/>
        <dbReference type="ChEBI" id="CHEBI:72950"/>
        <dbReference type="ChEBI" id="CHEBI:456215"/>
        <dbReference type="EC" id="2.7.6.3"/>
    </reaction>
</comment>
<keyword evidence="8 9" id="KW-0289">Folate biosynthesis</keyword>
<evidence type="ECO:0000256" key="4">
    <source>
        <dbReference type="ARBA" id="ARBA00022679"/>
    </source>
</evidence>
<evidence type="ECO:0000256" key="7">
    <source>
        <dbReference type="ARBA" id="ARBA00022840"/>
    </source>
</evidence>
<dbReference type="CDD" id="cd00483">
    <property type="entry name" value="HPPK"/>
    <property type="match status" value="1"/>
</dbReference>
<feature type="domain" description="7,8-dihydro-6-hydroxymethylpterin-pyrophosphokinase" evidence="10">
    <location>
        <begin position="206"/>
        <end position="217"/>
    </location>
</feature>
<dbReference type="PANTHER" id="PTHR43071">
    <property type="entry name" value="2-AMINO-4-HYDROXY-6-HYDROXYMETHYLDIHYDROPTERIDINE PYROPHOSPHOKINASE"/>
    <property type="match status" value="1"/>
</dbReference>
<dbReference type="GO" id="GO:0016301">
    <property type="term" value="F:kinase activity"/>
    <property type="evidence" value="ECO:0007669"/>
    <property type="project" value="UniProtKB-KW"/>
</dbReference>
<keyword evidence="7" id="KW-0067">ATP-binding</keyword>
<keyword evidence="4" id="KW-0808">Transferase</keyword>
<dbReference type="NCBIfam" id="TIGR00526">
    <property type="entry name" value="folB_dom"/>
    <property type="match status" value="1"/>
</dbReference>
<dbReference type="Proteomes" id="UP000184310">
    <property type="component" value="Unassembled WGS sequence"/>
</dbReference>
<evidence type="ECO:0000259" key="10">
    <source>
        <dbReference type="PROSITE" id="PS00794"/>
    </source>
</evidence>
<evidence type="ECO:0000256" key="9">
    <source>
        <dbReference type="RuleBase" id="RU362079"/>
    </source>
</evidence>
<dbReference type="InterPro" id="IPR006157">
    <property type="entry name" value="FolB_dom"/>
</dbReference>
<dbReference type="RefSeq" id="WP_072985537.1">
    <property type="nucleotide sequence ID" value="NZ_FQZB01000005.1"/>
</dbReference>
<sequence length="271" mass="31622">MNKIIIKDLEAFAHHGVFKEEKTLGQKFLICLELELDTRAAAKSCDLQKSVHYGELSHRVLEEFARESYDLLETVAENLAEFILLEYNLVKAVKVTVKKPWAPILRSLDTVSIEICRKWHRVYISLGSNLGNKEENLNNALKLMEDSNYINILKVSNFIKTEPWGYENQDEFLNGVCEIKTLLSPKELVKFLLNIEAELKRERTIKWGPRTIDLDVLLYDDMITEDEEILIPHPRMHLRRFVMEPLTEIAPYVFHPVLRKRNYEILEALLG</sequence>
<dbReference type="SUPFAM" id="SSF55620">
    <property type="entry name" value="Tetrahydrobiopterin biosynthesis enzymes-like"/>
    <property type="match status" value="1"/>
</dbReference>
<evidence type="ECO:0000313" key="11">
    <source>
        <dbReference type="EMBL" id="SHI89685.1"/>
    </source>
</evidence>
<comment type="pathway">
    <text evidence="2">Cofactor biosynthesis; tetrahydrofolate biosynthesis; 2-amino-4-hydroxy-6-hydroxymethyl-7,8-dihydropteridine diphosphate from 7,8-dihydroneopterin triphosphate: step 4/4.</text>
</comment>
<dbReference type="STRING" id="1121302.SAMN02745163_00963"/>
<dbReference type="PROSITE" id="PS00794">
    <property type="entry name" value="HPPK"/>
    <property type="match status" value="1"/>
</dbReference>
<dbReference type="InterPro" id="IPR035907">
    <property type="entry name" value="Hppk_sf"/>
</dbReference>
<evidence type="ECO:0000256" key="1">
    <source>
        <dbReference type="ARBA" id="ARBA00000198"/>
    </source>
</evidence>
<dbReference type="GO" id="GO:0004150">
    <property type="term" value="F:dihydroneopterin aldolase activity"/>
    <property type="evidence" value="ECO:0007669"/>
    <property type="project" value="UniProtKB-UniRule"/>
</dbReference>
<proteinExistence type="inferred from homology"/>
<organism evidence="11 12">
    <name type="scientific">Clostridium cavendishii DSM 21758</name>
    <dbReference type="NCBI Taxonomy" id="1121302"/>
    <lineage>
        <taxon>Bacteria</taxon>
        <taxon>Bacillati</taxon>
        <taxon>Bacillota</taxon>
        <taxon>Clostridia</taxon>
        <taxon>Eubacteriales</taxon>
        <taxon>Clostridiaceae</taxon>
        <taxon>Clostridium</taxon>
    </lineage>
</organism>
<protein>
    <recommendedName>
        <fullName evidence="9">Bifunctional folate synthesis protein</fullName>
    </recommendedName>
    <domain>
        <recommendedName>
            <fullName evidence="9">Dihydroneopterin aldolase</fullName>
            <shortName evidence="9">DHNA</shortName>
            <ecNumber evidence="9">4.1.2.25</ecNumber>
        </recommendedName>
        <alternativeName>
            <fullName evidence="9">7,8-dihydroneopterin aldolase</fullName>
        </alternativeName>
    </domain>
    <domain>
        <recommendedName>
            <fullName evidence="9">2-amino-4-hydroxy-6-hydroxymethyldihydropteridine pyrophosphokinase</fullName>
            <ecNumber evidence="9">2.7.6.3</ecNumber>
        </recommendedName>
        <alternativeName>
            <fullName evidence="9">6-hydroxymethyl-7,8-dihydropterin pyrophosphokinase</fullName>
            <shortName evidence="9">PPPK</shortName>
        </alternativeName>
        <alternativeName>
            <fullName evidence="9">7,8-dihydro-6-hydroxymethylpterin pyrophosphokinase</fullName>
            <shortName evidence="9">HPPK</shortName>
        </alternativeName>
    </domain>
</protein>
<evidence type="ECO:0000313" key="12">
    <source>
        <dbReference type="Proteomes" id="UP000184310"/>
    </source>
</evidence>
<dbReference type="GO" id="GO:0003848">
    <property type="term" value="F:2-amino-4-hydroxy-6-hydroxymethyldihydropteridine diphosphokinase activity"/>
    <property type="evidence" value="ECO:0007669"/>
    <property type="project" value="UniProtKB-EC"/>
</dbReference>
<dbReference type="AlphaFoldDB" id="A0A1M6EW66"/>
<dbReference type="OrthoDB" id="9808041at2"/>
<comment type="function">
    <text evidence="9">Catalyzes the conversion of 7,8-dihydroneopterin to 6-hydroxymethyl-7,8-dihydropterin.</text>
</comment>